<keyword evidence="2" id="KW-1185">Reference proteome</keyword>
<reference evidence="1 2" key="1">
    <citation type="submission" date="2024-04" db="EMBL/GenBank/DDBJ databases">
        <title>Okeanomitos corallinicola gen. &amp; sp. nov. (Nostocales, Cyanobacteria), a new toxic marine heterocyst-forming cyanobacterium from a coral reef.</title>
        <authorList>
            <person name="Li H."/>
            <person name="Li R."/>
            <person name="Kang J."/>
            <person name="Hii K.S."/>
            <person name="Mohamed H.F."/>
            <person name="Xu X."/>
            <person name="Luo Z."/>
        </authorList>
    </citation>
    <scope>NUCLEOTIDE SEQUENCE [LARGE SCALE GENOMIC DNA]</scope>
    <source>
        <strain evidence="1 2">TIOX110</strain>
        <plasmid evidence="1 2">unnamed</plasmid>
    </source>
</reference>
<dbReference type="RefSeq" id="WP_353933342.1">
    <property type="nucleotide sequence ID" value="NZ_CP150887.1"/>
</dbReference>
<dbReference type="EMBL" id="CP150887">
    <property type="protein sequence ID" value="WZB90455.1"/>
    <property type="molecule type" value="Genomic_DNA"/>
</dbReference>
<protein>
    <submittedName>
        <fullName evidence="1">Uncharacterized protein</fullName>
    </submittedName>
</protein>
<name>A0ABZ2UZY0_9CYAN</name>
<organism evidence="1 2">
    <name type="scientific">Okeanomitos corallinicola TIOX110</name>
    <dbReference type="NCBI Taxonomy" id="3133117"/>
    <lineage>
        <taxon>Bacteria</taxon>
        <taxon>Bacillati</taxon>
        <taxon>Cyanobacteriota</taxon>
        <taxon>Cyanophyceae</taxon>
        <taxon>Nostocales</taxon>
        <taxon>Aphanizomenonaceae</taxon>
        <taxon>Okeanomitos</taxon>
    </lineage>
</organism>
<sequence>MSISQIACTCLMYKLINNNLEDVCTNSDSFSVVQDGELNLLTS</sequence>
<accession>A0ABZ2UZY0</accession>
<dbReference type="Proteomes" id="UP001483337">
    <property type="component" value="Plasmid unnamed"/>
</dbReference>
<proteinExistence type="predicted"/>
<evidence type="ECO:0000313" key="1">
    <source>
        <dbReference type="EMBL" id="WZB90455.1"/>
    </source>
</evidence>
<gene>
    <name evidence="1" type="ORF">WJM97_22915</name>
</gene>
<evidence type="ECO:0000313" key="2">
    <source>
        <dbReference type="Proteomes" id="UP001483337"/>
    </source>
</evidence>
<geneLocation type="plasmid" evidence="1 2">
    <name>unnamed</name>
</geneLocation>
<keyword evidence="1" id="KW-0614">Plasmid</keyword>